<dbReference type="InterPro" id="IPR034136">
    <property type="entry name" value="TOPRIM_Topo6A/Spo11"/>
</dbReference>
<comment type="caution">
    <text evidence="3">The sequence shown here is derived from an EMBL/GenBank/DDBJ whole genome shotgun (WGS) entry which is preliminary data.</text>
</comment>
<dbReference type="Gene3D" id="3.40.1360.10">
    <property type="match status" value="1"/>
</dbReference>
<proteinExistence type="predicted"/>
<evidence type="ECO:0000313" key="4">
    <source>
        <dbReference type="Proteomes" id="UP000214646"/>
    </source>
</evidence>
<dbReference type="Proteomes" id="UP000214646">
    <property type="component" value="Unassembled WGS sequence"/>
</dbReference>
<sequence>MSPEKYDTPTESRTPETDPVEKTGEKSPPRSRSRKVKKGPIFGGAEPTPSPLLFVGEDWTDFRQLDRITVKAGVAKDLLPRVAVKELVDNALDAADAAGQAGAVEYGRLDADDDAFGFFVADHGPGIPGTNAELAVHFSIRRPLTTSKMKLMPSRGKLGNGIRVAVGVALLGNGDVRVSTHGCTLTLVPQADDGTTRVAADDPWDGTGTRIEVRFGDPVAAIARADRDLFRWADVATRLLNRGTRYKGLSSPFWYNPGTFFELLQAAGETPLARVIETLGGCTSDRRVAAITAGFRDRTARAVTRPEAAVLLDRCRHDQDPVPPHRRGGVKKMPGVYDGYGKRTVLLDDDGREVPYVIEAWAHKQATPALTVCVNRTPIVTRVHARRDGTEYALFGAGLSHGVRAGRKKFGEYRILVNVLSPHLPLTSTGKEPDLDPVVAGIGGAVAQAIRGARRAAPGAGAGAHTQKEVIRDHIPAEAARLSGGGAYQFSLRQLFYAIRPTLIDAIGQEPEYGRFSKVVGEYEDAVGAIPHMYRDNRGSIYHPHVGPAAGTIPLGSRTVAEYTRPAWRFDKILYCEKEGLFPVLQHARWPEQYDCTLLTAKGFASRAVRDLVTRLKGGAEPVTVYCIHDADGPGTVIYESLKDKLAAPGVEVVNLGLDPAEGRAMGLTVEPVKRKASARGTEPRVAVARYLSDDDQDWLQTHRIELNAMTSPEFIAWLSRKMAPYHTGKVVPPVPVLTAELEKVARAGLAAHFTAETLRRARIADRVEAAVAAHRGHLDGVSAGADAAVRAALAVAPTTHWAGAVKDQADIAVRGILGDLGGGSRRPRKGSGRKI</sequence>
<evidence type="ECO:0000256" key="1">
    <source>
        <dbReference type="SAM" id="MobiDB-lite"/>
    </source>
</evidence>
<keyword evidence="4" id="KW-1185">Reference proteome</keyword>
<reference evidence="4" key="1">
    <citation type="submission" date="2017-06" db="EMBL/GenBank/DDBJ databases">
        <title>Genome analysis of Fimbriiglobus ruber SP5, the first member of the order Planctomycetales with confirmed chitinolytic capability.</title>
        <authorList>
            <person name="Ravin N.V."/>
            <person name="Rakitin A.L."/>
            <person name="Ivanova A.A."/>
            <person name="Beletsky A.V."/>
            <person name="Kulichevskaya I.S."/>
            <person name="Mardanov A.V."/>
            <person name="Dedysh S.N."/>
        </authorList>
    </citation>
    <scope>NUCLEOTIDE SEQUENCE [LARGE SCALE GENOMIC DNA]</scope>
    <source>
        <strain evidence="4">SP5</strain>
    </source>
</reference>
<feature type="region of interest" description="Disordered" evidence="1">
    <location>
        <begin position="1"/>
        <end position="49"/>
    </location>
</feature>
<dbReference type="InterPro" id="IPR036078">
    <property type="entry name" value="Spo11/TopoVI_A_sf"/>
</dbReference>
<feature type="compositionally biased region" description="Basic and acidic residues" evidence="1">
    <location>
        <begin position="1"/>
        <end position="28"/>
    </location>
</feature>
<dbReference type="SUPFAM" id="SSF55874">
    <property type="entry name" value="ATPase domain of HSP90 chaperone/DNA topoisomerase II/histidine kinase"/>
    <property type="match status" value="1"/>
</dbReference>
<name>A0A225DEQ5_9BACT</name>
<feature type="domain" description="Topoisomerase 6 subunit A/Spo11 TOPRIM" evidence="2">
    <location>
        <begin position="573"/>
        <end position="643"/>
    </location>
</feature>
<dbReference type="SUPFAM" id="SSF56726">
    <property type="entry name" value="DNA topoisomerase IV, alpha subunit"/>
    <property type="match status" value="1"/>
</dbReference>
<dbReference type="GO" id="GO:0003677">
    <property type="term" value="F:DNA binding"/>
    <property type="evidence" value="ECO:0007669"/>
    <property type="project" value="InterPro"/>
</dbReference>
<evidence type="ECO:0000259" key="2">
    <source>
        <dbReference type="Pfam" id="PF21180"/>
    </source>
</evidence>
<evidence type="ECO:0000313" key="3">
    <source>
        <dbReference type="EMBL" id="OWK39942.1"/>
    </source>
</evidence>
<protein>
    <recommendedName>
        <fullName evidence="2">Topoisomerase 6 subunit A/Spo11 TOPRIM domain-containing protein</fullName>
    </recommendedName>
</protein>
<dbReference type="InterPro" id="IPR036890">
    <property type="entry name" value="HATPase_C_sf"/>
</dbReference>
<dbReference type="GO" id="GO:0005694">
    <property type="term" value="C:chromosome"/>
    <property type="evidence" value="ECO:0007669"/>
    <property type="project" value="InterPro"/>
</dbReference>
<accession>A0A225DEQ5</accession>
<gene>
    <name evidence="3" type="ORF">FRUB_05832</name>
</gene>
<organism evidence="3 4">
    <name type="scientific">Fimbriiglobus ruber</name>
    <dbReference type="NCBI Taxonomy" id="1908690"/>
    <lineage>
        <taxon>Bacteria</taxon>
        <taxon>Pseudomonadati</taxon>
        <taxon>Planctomycetota</taxon>
        <taxon>Planctomycetia</taxon>
        <taxon>Gemmatales</taxon>
        <taxon>Gemmataceae</taxon>
        <taxon>Fimbriiglobus</taxon>
    </lineage>
</organism>
<dbReference type="AlphaFoldDB" id="A0A225DEQ5"/>
<feature type="compositionally biased region" description="Basic residues" evidence="1">
    <location>
        <begin position="29"/>
        <end position="38"/>
    </location>
</feature>
<dbReference type="EMBL" id="NIDE01000009">
    <property type="protein sequence ID" value="OWK39942.1"/>
    <property type="molecule type" value="Genomic_DNA"/>
</dbReference>
<dbReference type="Pfam" id="PF21180">
    <property type="entry name" value="TOP6A-Spo11_Toprim"/>
    <property type="match status" value="1"/>
</dbReference>
<dbReference type="Gene3D" id="3.30.565.10">
    <property type="entry name" value="Histidine kinase-like ATPase, C-terminal domain"/>
    <property type="match status" value="1"/>
</dbReference>